<dbReference type="CDD" id="cd09942">
    <property type="entry name" value="SH2_nSH2_p85_like"/>
    <property type="match status" value="1"/>
</dbReference>
<proteinExistence type="predicted"/>
<dbReference type="FunFam" id="1.10.287.1490:FF:000001">
    <property type="entry name" value="Putative phosphatidylinositol 3-kinase regulatory subunit alpha"/>
    <property type="match status" value="1"/>
</dbReference>
<dbReference type="AlphaFoldDB" id="A0A8C0A331"/>
<evidence type="ECO:0000313" key="6">
    <source>
        <dbReference type="Proteomes" id="UP000694520"/>
    </source>
</evidence>
<keyword evidence="6" id="KW-1185">Reference proteome</keyword>
<keyword evidence="1 2" id="KW-0727">SH2 domain</keyword>
<dbReference type="GeneTree" id="ENSGT00940000156259"/>
<dbReference type="GO" id="GO:0002042">
    <property type="term" value="P:cell migration involved in sprouting angiogenesis"/>
    <property type="evidence" value="ECO:0007669"/>
    <property type="project" value="Ensembl"/>
</dbReference>
<dbReference type="GO" id="GO:0010628">
    <property type="term" value="P:positive regulation of gene expression"/>
    <property type="evidence" value="ECO:0007669"/>
    <property type="project" value="Ensembl"/>
</dbReference>
<evidence type="ECO:0000256" key="2">
    <source>
        <dbReference type="PROSITE-ProRule" id="PRU00191"/>
    </source>
</evidence>
<organism evidence="5 6">
    <name type="scientific">Bos mutus grunniens</name>
    <name type="common">Wild yak</name>
    <name type="synonym">Bos grunniens</name>
    <dbReference type="NCBI Taxonomy" id="30521"/>
    <lineage>
        <taxon>Eukaryota</taxon>
        <taxon>Metazoa</taxon>
        <taxon>Chordata</taxon>
        <taxon>Craniata</taxon>
        <taxon>Vertebrata</taxon>
        <taxon>Euteleostomi</taxon>
        <taxon>Mammalia</taxon>
        <taxon>Eutheria</taxon>
        <taxon>Laurasiatheria</taxon>
        <taxon>Artiodactyla</taxon>
        <taxon>Ruminantia</taxon>
        <taxon>Pecora</taxon>
        <taxon>Bovidae</taxon>
        <taxon>Bovinae</taxon>
        <taxon>Bos</taxon>
    </lineage>
</organism>
<sequence length="486" mass="56751">MYNTVWSMDRDDADWREVMMPYSTELIFYIEMDPPALPPKPPKPMTSAITNGIKDSSVSLQDAEWYWGDISREEVNDKLRDMPDGTFLVRDASTKMQGDYTLTLRKGGNNKLIKIYHRDGKYGFSDPLTFNSVVELISHYHHESLAQYNPKLDVKLMYPVSRYQQDQLVKEDNIDAVGKKLQEYHSQYQEKSKEYDRLYEEYTRTSQEIQMKRTAIEAFNETIKIFEEQCHTQEQHSKEYIERFRKEGNEKEIERIMMNYDKLKSRLGEIHDSKMRLEQDLKKQALDNREIDKKMNSIKPDLIQLRKIRDQHLVWLNHKGVRQKRLNAWLGIKNEDADETYFINEEDENLPHYDEKTWFVEDINRVQAEDLLYGKPDGAFLIRESSKKGCYACSVVADGEVKHCVIYSTARGYGFAGALQPVRLPEGAGAPLPADVPRAAQRLSQRQACLPCPRTDALALQISREQWLSGRIFLQFLLDYEGILST</sequence>
<reference evidence="5" key="1">
    <citation type="submission" date="2019-05" db="EMBL/GenBank/DDBJ databases">
        <authorList>
            <person name="Zhang S."/>
            <person name="Liu J."/>
        </authorList>
    </citation>
    <scope>NUCLEOTIDE SEQUENCE [LARGE SCALE GENOMIC DNA]</scope>
</reference>
<dbReference type="PANTHER" id="PTHR10155:SF2">
    <property type="entry name" value="PHOSPHATIDYLINOSITOL 3-KINASE REGULATORY SUBUNIT GAMMA"/>
    <property type="match status" value="1"/>
</dbReference>
<dbReference type="GO" id="GO:0046935">
    <property type="term" value="F:1-phosphatidylinositol-3-kinase regulator activity"/>
    <property type="evidence" value="ECO:0007669"/>
    <property type="project" value="Ensembl"/>
</dbReference>
<evidence type="ECO:0000256" key="3">
    <source>
        <dbReference type="SAM" id="Coils"/>
    </source>
</evidence>
<keyword evidence="3" id="KW-0175">Coiled coil</keyword>
<feature type="domain" description="SH2" evidence="4">
    <location>
        <begin position="358"/>
        <end position="415"/>
    </location>
</feature>
<dbReference type="PRINTS" id="PR00678">
    <property type="entry name" value="PI3KINASEP85"/>
</dbReference>
<dbReference type="Gene3D" id="1.10.287.1490">
    <property type="match status" value="1"/>
</dbReference>
<dbReference type="GO" id="GO:0046854">
    <property type="term" value="P:phosphatidylinositol phosphate biosynthetic process"/>
    <property type="evidence" value="ECO:0007669"/>
    <property type="project" value="TreeGrafter"/>
</dbReference>
<dbReference type="GO" id="GO:0043491">
    <property type="term" value="P:phosphatidylinositol 3-kinase/protein kinase B signal transduction"/>
    <property type="evidence" value="ECO:0007669"/>
    <property type="project" value="Ensembl"/>
</dbReference>
<protein>
    <submittedName>
        <fullName evidence="5">Phosphoinositide-3-kinase regulatory subunit 3</fullName>
    </submittedName>
</protein>
<name>A0A8C0A331_BOSMU</name>
<dbReference type="SUPFAM" id="SSF55550">
    <property type="entry name" value="SH2 domain"/>
    <property type="match status" value="2"/>
</dbReference>
<evidence type="ECO:0000313" key="5">
    <source>
        <dbReference type="Ensembl" id="ENSBGRP00000003831.1"/>
    </source>
</evidence>
<dbReference type="SMART" id="SM00252">
    <property type="entry name" value="SH2"/>
    <property type="match status" value="2"/>
</dbReference>
<dbReference type="Ensembl" id="ENSBGRT00000004396.1">
    <property type="protein sequence ID" value="ENSBGRP00000003831.1"/>
    <property type="gene ID" value="ENSBGRG00000002338.1"/>
</dbReference>
<evidence type="ECO:0000256" key="1">
    <source>
        <dbReference type="ARBA" id="ARBA00022999"/>
    </source>
</evidence>
<dbReference type="PRINTS" id="PR00401">
    <property type="entry name" value="SH2DOMAIN"/>
</dbReference>
<reference evidence="5" key="2">
    <citation type="submission" date="2025-08" db="UniProtKB">
        <authorList>
            <consortium name="Ensembl"/>
        </authorList>
    </citation>
    <scope>IDENTIFICATION</scope>
</reference>
<dbReference type="Pfam" id="PF00017">
    <property type="entry name" value="SH2"/>
    <property type="match status" value="2"/>
</dbReference>
<dbReference type="GO" id="GO:0005942">
    <property type="term" value="C:phosphatidylinositol 3-kinase complex"/>
    <property type="evidence" value="ECO:0007669"/>
    <property type="project" value="Ensembl"/>
</dbReference>
<dbReference type="GO" id="GO:0001784">
    <property type="term" value="F:phosphotyrosine residue binding"/>
    <property type="evidence" value="ECO:0007669"/>
    <property type="project" value="Ensembl"/>
</dbReference>
<dbReference type="Gene3D" id="3.30.505.10">
    <property type="entry name" value="SH2 domain"/>
    <property type="match status" value="2"/>
</dbReference>
<dbReference type="InterPro" id="IPR036860">
    <property type="entry name" value="SH2_dom_sf"/>
</dbReference>
<dbReference type="InterPro" id="IPR035022">
    <property type="entry name" value="PI3kinase_P85_nSH2"/>
</dbReference>
<dbReference type="Pfam" id="PF16454">
    <property type="entry name" value="PI3K_P85_iSH2"/>
    <property type="match status" value="1"/>
</dbReference>
<dbReference type="CDD" id="cd12925">
    <property type="entry name" value="iSH2_PIK3R3"/>
    <property type="match status" value="1"/>
</dbReference>
<dbReference type="InterPro" id="IPR000980">
    <property type="entry name" value="SH2"/>
</dbReference>
<dbReference type="Proteomes" id="UP000694520">
    <property type="component" value="Chromosome 3"/>
</dbReference>
<gene>
    <name evidence="5" type="primary">PIK3R3</name>
</gene>
<dbReference type="PROSITE" id="PS50001">
    <property type="entry name" value="SH2"/>
    <property type="match status" value="2"/>
</dbReference>
<dbReference type="GO" id="GO:0008286">
    <property type="term" value="P:insulin receptor signaling pathway"/>
    <property type="evidence" value="ECO:0007669"/>
    <property type="project" value="Ensembl"/>
</dbReference>
<evidence type="ECO:0000259" key="4">
    <source>
        <dbReference type="PROSITE" id="PS50001"/>
    </source>
</evidence>
<accession>A0A8C0A331</accession>
<feature type="coiled-coil region" evidence="3">
    <location>
        <begin position="246"/>
        <end position="294"/>
    </location>
</feature>
<dbReference type="FunFam" id="3.30.505.10:FF:000017">
    <property type="entry name" value="Phosphatidylinositol 3-kinase regulatory subunit gamma b"/>
    <property type="match status" value="1"/>
</dbReference>
<feature type="domain" description="SH2" evidence="4">
    <location>
        <begin position="65"/>
        <end position="160"/>
    </location>
</feature>
<feature type="coiled-coil region" evidence="3">
    <location>
        <begin position="181"/>
        <end position="208"/>
    </location>
</feature>
<dbReference type="InterPro" id="IPR032498">
    <property type="entry name" value="PI3K_P85_iSH2"/>
</dbReference>
<dbReference type="PANTHER" id="PTHR10155">
    <property type="entry name" value="PHOSPHATIDYLINOSITOL 3-KINASE REGULATORY SUBUNIT"/>
    <property type="match status" value="1"/>
</dbReference>
<reference evidence="5" key="3">
    <citation type="submission" date="2025-09" db="UniProtKB">
        <authorList>
            <consortium name="Ensembl"/>
        </authorList>
    </citation>
    <scope>IDENTIFICATION</scope>
</reference>